<dbReference type="KEGG" id="blep:AL038_13045"/>
<name>A0A2N9YFH0_9GAMM</name>
<protein>
    <submittedName>
        <fullName evidence="1">Uncharacterized protein</fullName>
    </submittedName>
</protein>
<dbReference type="RefSeq" id="WP_062153488.1">
    <property type="nucleotide sequence ID" value="NZ_CP012373.2"/>
</dbReference>
<dbReference type="AlphaFoldDB" id="A0A2N9YFH0"/>
<sequence>MTTPYIQLDTNMPRRLFVPLDKIKGDKVEQLIEKVLTCNQVFIYWQQENVKEWKSIAISPIDEGFGYRLNNSLWENSFQIIQIDNKGYVQNLPTSNKDNVTTHLDIAFNLSTTGNECGLYLSWNPKGVTSKVHGLYLVNNINQIEQPVKQDLCGKQYAVLAIPRIAFFPLENDKEPPKTPPDDGALNVFKGLFGIDERWQFRLKKPFLVLNKSVKPDANSRAFFLALDFGTTASTIACLPEQGIDAEDKPIFTPLHHLCSWTHTTLLPLLNEKMKPNGQISSRSFTWGQENDAIDGLFSPVPRHVRAKRFQLATEDNDKREATPGIIYVDDQNEFDELVTTHHECLIGFEAESFLTKKSSSNQINPKNFVFAPKRLIGTDANSSRVQEMLEGFKKVYKQQHPVEVYLQEFLDETLNKAILSGALKSRLSSLCYSYPVTWTKLQRQSLEVLLKSALNKSFFHEFLKTQQVSDEMSPLFCLDEASAAFLGLILKRFQGLEGSDLLRTFSPFEPDIEKACQYPKTMQVLVIDCGGGTTDMVLLSITDAGDKSNTPVVAKIYKHFAIDKGGIEVTRRIAEHLKSLLRYSETLSDEYLRTNLFDEKIKDSFLGDTSEPLELYRWRFCLNLYEQSELIKLALSQTDSTTINWADVVKNLSLPDFNSQTLQPTIEKASLQKWVSETYQHLINQLKLWFAEENQPALDCLLLSGRSSQLAGFREAIINAIPEEKRPLAIDFAEVGNYALEPRNDENQHEEFTAKSLVCKGLALNYWNTKAAFGKRPLECEPIDETRRTRAIGVLAENTSLRPQDHFDPEIELLIDADNQPIELEKEYLLTLDKATAKGFYLGINFGGKIKEGMILSEYPDPPQPFLRIDIDGGIKENFEKLIFYFQQVASTEIKLSKIEMYKKEGESNPIIKENIAMKPYEDTEVALGSALKVHLQIEDFRMTGRIHSLDADE</sequence>
<keyword evidence="2" id="KW-1185">Reference proteome</keyword>
<dbReference type="Proteomes" id="UP000234271">
    <property type="component" value="Chromosome"/>
</dbReference>
<proteinExistence type="predicted"/>
<accession>A0A2N9YFH0</accession>
<evidence type="ECO:0000313" key="1">
    <source>
        <dbReference type="EMBL" id="AUI69213.1"/>
    </source>
</evidence>
<dbReference type="SUPFAM" id="SSF53067">
    <property type="entry name" value="Actin-like ATPase domain"/>
    <property type="match status" value="1"/>
</dbReference>
<evidence type="ECO:0000313" key="2">
    <source>
        <dbReference type="Proteomes" id="UP000234271"/>
    </source>
</evidence>
<reference evidence="2" key="1">
    <citation type="submission" date="2016-12" db="EMBL/GenBank/DDBJ databases">
        <title>Complete Genome Sequence of Beggiatoa leptomitiformis D-401.</title>
        <authorList>
            <person name="Fomenkov A."/>
            <person name="Vincze T."/>
            <person name="Grabovich M."/>
            <person name="Anton B.P."/>
            <person name="Dubinina G."/>
            <person name="Orlova M."/>
            <person name="Belousova E."/>
            <person name="Roberts R.J."/>
        </authorList>
    </citation>
    <scope>NUCLEOTIDE SEQUENCE [LARGE SCALE GENOMIC DNA]</scope>
    <source>
        <strain evidence="2">D-401</strain>
    </source>
</reference>
<dbReference type="STRING" id="288004.AL038_13045"/>
<dbReference type="OrthoDB" id="9807934at2"/>
<dbReference type="EMBL" id="CP018889">
    <property type="protein sequence ID" value="AUI69213.1"/>
    <property type="molecule type" value="Genomic_DNA"/>
</dbReference>
<organism evidence="1 2">
    <name type="scientific">Beggiatoa leptomitoformis</name>
    <dbReference type="NCBI Taxonomy" id="288004"/>
    <lineage>
        <taxon>Bacteria</taxon>
        <taxon>Pseudomonadati</taxon>
        <taxon>Pseudomonadota</taxon>
        <taxon>Gammaproteobacteria</taxon>
        <taxon>Thiotrichales</taxon>
        <taxon>Thiotrichaceae</taxon>
        <taxon>Beggiatoa</taxon>
    </lineage>
</organism>
<dbReference type="InterPro" id="IPR043129">
    <property type="entry name" value="ATPase_NBD"/>
</dbReference>
<gene>
    <name evidence="1" type="ORF">BLE401_11225</name>
</gene>
<dbReference type="Gene3D" id="3.30.420.40">
    <property type="match status" value="2"/>
</dbReference>